<accession>A0A414AV61</accession>
<dbReference type="GO" id="GO:0007155">
    <property type="term" value="P:cell adhesion"/>
    <property type="evidence" value="ECO:0007669"/>
    <property type="project" value="InterPro"/>
</dbReference>
<evidence type="ECO:0000256" key="3">
    <source>
        <dbReference type="ARBA" id="ARBA00011255"/>
    </source>
</evidence>
<dbReference type="Pfam" id="PF07195">
    <property type="entry name" value="FliD_C"/>
    <property type="match status" value="1"/>
</dbReference>
<evidence type="ECO:0000313" key="11">
    <source>
        <dbReference type="Proteomes" id="UP000283975"/>
    </source>
</evidence>
<reference evidence="10 11" key="1">
    <citation type="submission" date="2018-08" db="EMBL/GenBank/DDBJ databases">
        <title>A genome reference for cultivated species of the human gut microbiota.</title>
        <authorList>
            <person name="Zou Y."/>
            <person name="Xue W."/>
            <person name="Luo G."/>
        </authorList>
    </citation>
    <scope>NUCLEOTIDE SEQUENCE [LARGE SCALE GENOMIC DNA]</scope>
    <source>
        <strain evidence="10 11">AM35-14</strain>
    </source>
</reference>
<organism evidence="10 11">
    <name type="scientific">Enterocloster bolteae</name>
    <dbReference type="NCBI Taxonomy" id="208479"/>
    <lineage>
        <taxon>Bacteria</taxon>
        <taxon>Bacillati</taxon>
        <taxon>Bacillota</taxon>
        <taxon>Clostridia</taxon>
        <taxon>Lachnospirales</taxon>
        <taxon>Lachnospiraceae</taxon>
        <taxon>Enterocloster</taxon>
    </lineage>
</organism>
<dbReference type="AlphaFoldDB" id="A0A414AV61"/>
<evidence type="ECO:0000259" key="9">
    <source>
        <dbReference type="Pfam" id="PF07195"/>
    </source>
</evidence>
<dbReference type="InterPro" id="IPR003481">
    <property type="entry name" value="FliD_N"/>
</dbReference>
<evidence type="ECO:0000259" key="8">
    <source>
        <dbReference type="Pfam" id="PF02465"/>
    </source>
</evidence>
<dbReference type="InterPro" id="IPR010810">
    <property type="entry name" value="Flagellin_hook_IN_motif"/>
</dbReference>
<comment type="subcellular location">
    <subcellularLocation>
        <location evidence="1">Bacterial flagellum</location>
    </subcellularLocation>
</comment>
<dbReference type="InterPro" id="IPR010809">
    <property type="entry name" value="FliD_C"/>
</dbReference>
<feature type="domain" description="Flagellar hook-associated protein 2 N-terminal" evidence="8">
    <location>
        <begin position="21"/>
        <end position="124"/>
    </location>
</feature>
<dbReference type="PANTHER" id="PTHR30288:SF0">
    <property type="entry name" value="FLAGELLAR HOOK-ASSOCIATED PROTEIN 2"/>
    <property type="match status" value="1"/>
</dbReference>
<gene>
    <name evidence="10" type="ORF">DW839_13720</name>
</gene>
<evidence type="ECO:0000256" key="7">
    <source>
        <dbReference type="ARBA" id="ARBA00033192"/>
    </source>
</evidence>
<keyword evidence="5" id="KW-0975">Bacterial flagellum</keyword>
<comment type="caution">
    <text evidence="10">The sequence shown here is derived from an EMBL/GenBank/DDBJ whole genome shotgun (WGS) entry which is preliminary data.</text>
</comment>
<name>A0A414AV61_9FIRM</name>
<dbReference type="GO" id="GO:0009424">
    <property type="term" value="C:bacterial-type flagellum hook"/>
    <property type="evidence" value="ECO:0007669"/>
    <property type="project" value="InterPro"/>
</dbReference>
<comment type="similarity">
    <text evidence="2">Belongs to the FliD family.</text>
</comment>
<keyword evidence="10" id="KW-0966">Cell projection</keyword>
<evidence type="ECO:0000313" key="10">
    <source>
        <dbReference type="EMBL" id="RHC55568.1"/>
    </source>
</evidence>
<dbReference type="Pfam" id="PF07196">
    <property type="entry name" value="Flagellin_IN"/>
    <property type="match status" value="1"/>
</dbReference>
<dbReference type="Pfam" id="PF02465">
    <property type="entry name" value="FliD_N"/>
    <property type="match status" value="1"/>
</dbReference>
<sequence length="994" mass="107780">MSSINTVSGNGNKNYVSGLASGMDTESIVKSLLMGTQTKIDKQSGLKQQLEWKQDIYRDLITKINTFSDKYFSYYGSGDTNLMSQSLFKTMTGISSSGAIKISSVSSNAVSSMNISEIQQLATACSVKSSGNVTGEPKGQEAKLSELEPGEHSFSLTLDGVNRTITFTKGATEQDTINNINQVLYRNFGTSVGMDLVKVGEDDSGSDINVVKLVKLNEERKSAGEPVDSSRRVIIESAGNNDTISKLGFSGGFSNKLDYGTSLKDMNFATPLEGNRYEFQINGVTIKGLTGDSTLSDVISAINSSDAGVRVSYSSAADKFIMESSSTGEISDIKMSQTYGNLLTTMFGVEATGVQSSLFSKDITSDSSVDFNAIVENLNNGRDQSLTFQVDGEDYTVKLEGKNGVGNYKNAQAVIDAINSKLSREFGSGKVNFSLKEDTGTGPDHEGKNYVVVQSSEHSINFTSDNINGGGADAFGFKVGDTPEKIAELAEKHTNVYKESTKWNEAGLVGEINIYKNDSDTPMVIKITGDMSLGAIAASLQSAIKDKGNSEAKVEYKDGRFNITGLTNDVIIKGVDGNVTNSDGSNVTNPDGSVVKKNPVNMMFGKNTIEISHKSYRPLKSNQVEADDANNILKGELKITVGNRSETVDVSTKLTSISFNDLASYLQDFTGGTVTYADNKIQIDGVELTIEGTDADGKALMNSLFGSDTISNHTSADITAGQNARLTVDGTVIERNSNTFELDGITMELTSEYHDTGTPIRLTTSRDTDKIVDSLKSFVEDYNALVEELNEHLKETANYKKYAPLTDEQKKEMSDKEIELWEEKSKEGLLHNDANITSFLGDMRMVLYSSVEGAGLSLYDIGIETSDNWRDNGKLVIDEDVLKSMAATNPDAICKLFTDRDQGLGTGMQNALKDAANVSSGSPGTMVRYAGTKDVLTTSNTLYEEMKHISETLSNLNTKYQLEKTRYWNQFNAMEQAISNMNSQSSWLTQQFSS</sequence>
<dbReference type="RefSeq" id="WP_054354135.1">
    <property type="nucleotide sequence ID" value="NZ_JADNPF010000019.1"/>
</dbReference>
<proteinExistence type="inferred from homology"/>
<evidence type="ECO:0000256" key="4">
    <source>
        <dbReference type="ARBA" id="ARBA00023054"/>
    </source>
</evidence>
<feature type="domain" description="Flagellar hook-associated protein 2 C-terminal" evidence="9">
    <location>
        <begin position="721"/>
        <end position="983"/>
    </location>
</feature>
<dbReference type="GO" id="GO:0071973">
    <property type="term" value="P:bacterial-type flagellum-dependent cell motility"/>
    <property type="evidence" value="ECO:0007669"/>
    <property type="project" value="TreeGrafter"/>
</dbReference>
<dbReference type="Proteomes" id="UP000283975">
    <property type="component" value="Unassembled WGS sequence"/>
</dbReference>
<keyword evidence="10" id="KW-0969">Cilium</keyword>
<dbReference type="InterPro" id="IPR040026">
    <property type="entry name" value="FliD"/>
</dbReference>
<comment type="subunit">
    <text evidence="3">Homopentamer.</text>
</comment>
<dbReference type="EMBL" id="QSHZ01000013">
    <property type="protein sequence ID" value="RHC55568.1"/>
    <property type="molecule type" value="Genomic_DNA"/>
</dbReference>
<dbReference type="PANTHER" id="PTHR30288">
    <property type="entry name" value="FLAGELLAR CAP/ASSEMBLY PROTEIN FLID"/>
    <property type="match status" value="1"/>
</dbReference>
<evidence type="ECO:0000256" key="5">
    <source>
        <dbReference type="ARBA" id="ARBA00023143"/>
    </source>
</evidence>
<keyword evidence="10" id="KW-0282">Flagellum</keyword>
<evidence type="ECO:0000256" key="2">
    <source>
        <dbReference type="ARBA" id="ARBA00009764"/>
    </source>
</evidence>
<keyword evidence="4" id="KW-0175">Coiled coil</keyword>
<evidence type="ECO:0000256" key="1">
    <source>
        <dbReference type="ARBA" id="ARBA00004365"/>
    </source>
</evidence>
<evidence type="ECO:0000256" key="6">
    <source>
        <dbReference type="ARBA" id="ARBA00033074"/>
    </source>
</evidence>
<dbReference type="GO" id="GO:0009421">
    <property type="term" value="C:bacterial-type flagellum filament cap"/>
    <property type="evidence" value="ECO:0007669"/>
    <property type="project" value="InterPro"/>
</dbReference>
<protein>
    <recommendedName>
        <fullName evidence="7">Filament cap protein</fullName>
    </recommendedName>
    <alternativeName>
        <fullName evidence="6">Flagellar cap protein</fullName>
    </alternativeName>
</protein>